<protein>
    <recommendedName>
        <fullName evidence="4">Stage III sporulation protein AD</fullName>
    </recommendedName>
</protein>
<name>A0A9X1V8M3_9BACL</name>
<evidence type="ECO:0008006" key="4">
    <source>
        <dbReference type="Google" id="ProtNLM"/>
    </source>
</evidence>
<keyword evidence="1" id="KW-0472">Membrane</keyword>
<organism evidence="2 3">
    <name type="scientific">Sulfoacidibacillus ferrooxidans</name>
    <dbReference type="NCBI Taxonomy" id="2005001"/>
    <lineage>
        <taxon>Bacteria</taxon>
        <taxon>Bacillati</taxon>
        <taxon>Bacillota</taxon>
        <taxon>Bacilli</taxon>
        <taxon>Bacillales</taxon>
        <taxon>Alicyclobacillaceae</taxon>
        <taxon>Sulfoacidibacillus</taxon>
    </lineage>
</organism>
<dbReference type="NCBIfam" id="TIGR02849">
    <property type="entry name" value="spore_III_AD"/>
    <property type="match status" value="1"/>
</dbReference>
<sequence length="128" mass="13692">MSILQIVLFGLVGALLITSIREMAPQIAFWITLMVSVFLFLIALQRLTGLLVPIERLAELANVNVLFFATIIKIIGIAYIAEFGAEIARDAGVSAIAGKIELVGKLAILVLAVPIVTAVVETVTHLLP</sequence>
<keyword evidence="1" id="KW-1133">Transmembrane helix</keyword>
<evidence type="ECO:0000313" key="3">
    <source>
        <dbReference type="Proteomes" id="UP001139263"/>
    </source>
</evidence>
<dbReference type="InterPro" id="IPR025664">
    <property type="entry name" value="Spore_III_AC/AD"/>
</dbReference>
<keyword evidence="3" id="KW-1185">Reference proteome</keyword>
<evidence type="ECO:0000313" key="2">
    <source>
        <dbReference type="EMBL" id="MCI0183152.1"/>
    </source>
</evidence>
<dbReference type="Pfam" id="PF06686">
    <property type="entry name" value="SpoIIIAC"/>
    <property type="match status" value="2"/>
</dbReference>
<dbReference type="InterPro" id="IPR014211">
    <property type="entry name" value="Spore_III_AD"/>
</dbReference>
<comment type="caution">
    <text evidence="2">The sequence shown here is derived from an EMBL/GenBank/DDBJ whole genome shotgun (WGS) entry which is preliminary data.</text>
</comment>
<reference evidence="2" key="1">
    <citation type="submission" date="2022-03" db="EMBL/GenBank/DDBJ databases">
        <title>Draft Genome Sequence of Firmicute Strain S0AB, a Heterotrophic Iron/Sulfur-Oxidizing Extreme Acidophile.</title>
        <authorList>
            <person name="Vergara E."/>
            <person name="Pakostova E."/>
            <person name="Johnson D.B."/>
            <person name="Holmes D.S."/>
        </authorList>
    </citation>
    <scope>NUCLEOTIDE SEQUENCE</scope>
    <source>
        <strain evidence="2">S0AB</strain>
    </source>
</reference>
<feature type="transmembrane region" description="Helical" evidence="1">
    <location>
        <begin position="60"/>
        <end position="81"/>
    </location>
</feature>
<keyword evidence="1" id="KW-0812">Transmembrane</keyword>
<accession>A0A9X1V8M3</accession>
<feature type="transmembrane region" description="Helical" evidence="1">
    <location>
        <begin position="29"/>
        <end position="48"/>
    </location>
</feature>
<gene>
    <name evidence="2" type="ORF">MM817_01422</name>
</gene>
<dbReference type="AlphaFoldDB" id="A0A9X1V8M3"/>
<feature type="transmembrane region" description="Helical" evidence="1">
    <location>
        <begin position="106"/>
        <end position="127"/>
    </location>
</feature>
<proteinExistence type="predicted"/>
<dbReference type="RefSeq" id="WP_241713040.1">
    <property type="nucleotide sequence ID" value="NZ_JALBUF010000003.1"/>
</dbReference>
<evidence type="ECO:0000256" key="1">
    <source>
        <dbReference type="SAM" id="Phobius"/>
    </source>
</evidence>
<dbReference type="EMBL" id="JALBUF010000003">
    <property type="protein sequence ID" value="MCI0183152.1"/>
    <property type="molecule type" value="Genomic_DNA"/>
</dbReference>
<dbReference type="Proteomes" id="UP001139263">
    <property type="component" value="Unassembled WGS sequence"/>
</dbReference>